<evidence type="ECO:0000256" key="8">
    <source>
        <dbReference type="ARBA" id="ARBA00022840"/>
    </source>
</evidence>
<evidence type="ECO:0000256" key="10">
    <source>
        <dbReference type="ARBA" id="ARBA00032441"/>
    </source>
</evidence>
<keyword evidence="8" id="KW-0067">ATP-binding</keyword>
<protein>
    <recommendedName>
        <fullName evidence="3">tRNA threonylcarbamoyladenosine biosynthesis protein TsaE</fullName>
    </recommendedName>
    <alternativeName>
        <fullName evidence="10">t(6)A37 threonylcarbamoyladenosine biosynthesis protein TsaE</fullName>
    </alternativeName>
</protein>
<evidence type="ECO:0000313" key="12">
    <source>
        <dbReference type="Proteomes" id="UP001164727"/>
    </source>
</evidence>
<evidence type="ECO:0000256" key="5">
    <source>
        <dbReference type="ARBA" id="ARBA00022694"/>
    </source>
</evidence>
<name>A0ABY7BSZ7_9MOLU</name>
<evidence type="ECO:0000256" key="9">
    <source>
        <dbReference type="ARBA" id="ARBA00022842"/>
    </source>
</evidence>
<comment type="subcellular location">
    <subcellularLocation>
        <location evidence="1">Cytoplasm</location>
    </subcellularLocation>
</comment>
<evidence type="ECO:0000256" key="3">
    <source>
        <dbReference type="ARBA" id="ARBA00019010"/>
    </source>
</evidence>
<reference evidence="11 12" key="1">
    <citation type="journal article" date="2023" name="Microbiol. Resour. Announc.">
        <title>Complete Genome of 'Candidatus Phytoplasma rubi' RS, a Phytopathogenic Bacterium Associated with Rubus Stunt Disease.</title>
        <authorList>
            <person name="Duckeck D."/>
            <person name="Zubert C."/>
            <person name="Bohm J.W."/>
            <person name="Carminati G."/>
            <person name="Schneider B."/>
            <person name="Kube M."/>
        </authorList>
    </citation>
    <scope>NUCLEOTIDE SEQUENCE [LARGE SCALE GENOMIC DNA]</scope>
    <source>
        <strain evidence="11 12">RS</strain>
    </source>
</reference>
<evidence type="ECO:0000256" key="1">
    <source>
        <dbReference type="ARBA" id="ARBA00004496"/>
    </source>
</evidence>
<dbReference type="SUPFAM" id="SSF52540">
    <property type="entry name" value="P-loop containing nucleoside triphosphate hydrolases"/>
    <property type="match status" value="1"/>
</dbReference>
<gene>
    <name evidence="11" type="ORF">RS022_07680</name>
</gene>
<keyword evidence="5" id="KW-0819">tRNA processing</keyword>
<comment type="similarity">
    <text evidence="2">Belongs to the TsaE family.</text>
</comment>
<evidence type="ECO:0000313" key="11">
    <source>
        <dbReference type="EMBL" id="WAN63589.1"/>
    </source>
</evidence>
<dbReference type="EMBL" id="CP114006">
    <property type="protein sequence ID" value="WAN63589.1"/>
    <property type="molecule type" value="Genomic_DNA"/>
</dbReference>
<dbReference type="PANTHER" id="PTHR33540">
    <property type="entry name" value="TRNA THREONYLCARBAMOYLADENOSINE BIOSYNTHESIS PROTEIN TSAE"/>
    <property type="match status" value="1"/>
</dbReference>
<evidence type="ECO:0000256" key="4">
    <source>
        <dbReference type="ARBA" id="ARBA00022490"/>
    </source>
</evidence>
<dbReference type="Pfam" id="PF02367">
    <property type="entry name" value="TsaE"/>
    <property type="match status" value="1"/>
</dbReference>
<keyword evidence="12" id="KW-1185">Reference proteome</keyword>
<evidence type="ECO:0000256" key="2">
    <source>
        <dbReference type="ARBA" id="ARBA00007599"/>
    </source>
</evidence>
<dbReference type="Gene3D" id="3.40.50.300">
    <property type="entry name" value="P-loop containing nucleotide triphosphate hydrolases"/>
    <property type="match status" value="1"/>
</dbReference>
<keyword evidence="6" id="KW-0479">Metal-binding</keyword>
<dbReference type="NCBIfam" id="TIGR00150">
    <property type="entry name" value="T6A_YjeE"/>
    <property type="match status" value="1"/>
</dbReference>
<keyword evidence="4" id="KW-0963">Cytoplasm</keyword>
<dbReference type="InterPro" id="IPR003442">
    <property type="entry name" value="T6A_TsaE"/>
</dbReference>
<evidence type="ECO:0000256" key="6">
    <source>
        <dbReference type="ARBA" id="ARBA00022723"/>
    </source>
</evidence>
<dbReference type="RefSeq" id="WP_268849771.1">
    <property type="nucleotide sequence ID" value="NZ_CP114006.1"/>
</dbReference>
<sequence>MFFSKTKNYYNITTFSEAQTKKLGFDLCQTIISNYLNKEKKRCIIIIEGRIGAGKTIFTKGIAKKLCIKTEIKSPTFILLKTHQNKEQKLHHLDLYRLLDDKYYYKKQMKYFSIEIEELLENTDEGDILVIETNQNIISFFNYWDFRIQIKVLNSQKRDIFIEKNIDTF</sequence>
<organism evidence="11 12">
    <name type="scientific">Candidatus Phytoplasma rubi</name>
    <dbReference type="NCBI Taxonomy" id="399025"/>
    <lineage>
        <taxon>Bacteria</taxon>
        <taxon>Bacillati</taxon>
        <taxon>Mycoplasmatota</taxon>
        <taxon>Mollicutes</taxon>
        <taxon>Acholeplasmatales</taxon>
        <taxon>Acholeplasmataceae</taxon>
        <taxon>Candidatus Phytoplasma</taxon>
        <taxon>16SrV (Elm yellows group)</taxon>
    </lineage>
</organism>
<keyword evidence="9" id="KW-0460">Magnesium</keyword>
<evidence type="ECO:0000256" key="7">
    <source>
        <dbReference type="ARBA" id="ARBA00022741"/>
    </source>
</evidence>
<keyword evidence="7" id="KW-0547">Nucleotide-binding</keyword>
<accession>A0ABY7BSZ7</accession>
<dbReference type="InterPro" id="IPR027417">
    <property type="entry name" value="P-loop_NTPase"/>
</dbReference>
<dbReference type="Proteomes" id="UP001164727">
    <property type="component" value="Chromosome"/>
</dbReference>
<dbReference type="PANTHER" id="PTHR33540:SF2">
    <property type="entry name" value="TRNA THREONYLCARBAMOYLADENOSINE BIOSYNTHESIS PROTEIN TSAE"/>
    <property type="match status" value="1"/>
</dbReference>
<proteinExistence type="inferred from homology"/>